<feature type="compositionally biased region" description="Polar residues" evidence="1">
    <location>
        <begin position="101"/>
        <end position="119"/>
    </location>
</feature>
<feature type="transmembrane region" description="Helical" evidence="2">
    <location>
        <begin position="55"/>
        <end position="73"/>
    </location>
</feature>
<dbReference type="EMBL" id="BAABFU010000001">
    <property type="protein sequence ID" value="GAA4343085.1"/>
    <property type="molecule type" value="Genomic_DNA"/>
</dbReference>
<dbReference type="Proteomes" id="UP001501294">
    <property type="component" value="Unassembled WGS sequence"/>
</dbReference>
<protein>
    <submittedName>
        <fullName evidence="3">Uncharacterized protein</fullName>
    </submittedName>
</protein>
<evidence type="ECO:0000256" key="2">
    <source>
        <dbReference type="SAM" id="Phobius"/>
    </source>
</evidence>
<evidence type="ECO:0000313" key="4">
    <source>
        <dbReference type="Proteomes" id="UP001501294"/>
    </source>
</evidence>
<reference evidence="4" key="1">
    <citation type="journal article" date="2019" name="Int. J. Syst. Evol. Microbiol.">
        <title>The Global Catalogue of Microorganisms (GCM) 10K type strain sequencing project: providing services to taxonomists for standard genome sequencing and annotation.</title>
        <authorList>
            <consortium name="The Broad Institute Genomics Platform"/>
            <consortium name="The Broad Institute Genome Sequencing Center for Infectious Disease"/>
            <person name="Wu L."/>
            <person name="Ma J."/>
        </authorList>
    </citation>
    <scope>NUCLEOTIDE SEQUENCE [LARGE SCALE GENOMIC DNA]</scope>
    <source>
        <strain evidence="4">JCM 17727</strain>
    </source>
</reference>
<evidence type="ECO:0000313" key="3">
    <source>
        <dbReference type="EMBL" id="GAA4343085.1"/>
    </source>
</evidence>
<keyword evidence="2" id="KW-1133">Transmembrane helix</keyword>
<dbReference type="RefSeq" id="WP_223577517.1">
    <property type="nucleotide sequence ID" value="NZ_BAABFU010000001.1"/>
</dbReference>
<organism evidence="3 4">
    <name type="scientific">Kangiella taiwanensis</name>
    <dbReference type="NCBI Taxonomy" id="1079179"/>
    <lineage>
        <taxon>Bacteria</taxon>
        <taxon>Pseudomonadati</taxon>
        <taxon>Pseudomonadota</taxon>
        <taxon>Gammaproteobacteria</taxon>
        <taxon>Kangiellales</taxon>
        <taxon>Kangiellaceae</taxon>
        <taxon>Kangiella</taxon>
    </lineage>
</organism>
<sequence length="125" mass="14517">MANHESNNNSEKKYLFDNPKNVKRILYGLYVCCAVLVLLEFVIHRHIYHSWEDLFAFYPIYGFIGCVLLVLVAKWMRTFLMRDEDYYDKLEKKQHPAPAKSESTADADSESNQAEQKQGGNHVDG</sequence>
<accession>A0ABP8HR98</accession>
<feature type="region of interest" description="Disordered" evidence="1">
    <location>
        <begin position="92"/>
        <end position="125"/>
    </location>
</feature>
<feature type="transmembrane region" description="Helical" evidence="2">
    <location>
        <begin position="25"/>
        <end position="43"/>
    </location>
</feature>
<keyword evidence="4" id="KW-1185">Reference proteome</keyword>
<proteinExistence type="predicted"/>
<keyword evidence="2" id="KW-0812">Transmembrane</keyword>
<keyword evidence="2" id="KW-0472">Membrane</keyword>
<gene>
    <name evidence="3" type="ORF">GCM10023150_01420</name>
</gene>
<evidence type="ECO:0000256" key="1">
    <source>
        <dbReference type="SAM" id="MobiDB-lite"/>
    </source>
</evidence>
<comment type="caution">
    <text evidence="3">The sequence shown here is derived from an EMBL/GenBank/DDBJ whole genome shotgun (WGS) entry which is preliminary data.</text>
</comment>
<name>A0ABP8HR98_9GAMM</name>